<dbReference type="SMART" id="SM00164">
    <property type="entry name" value="TBC"/>
    <property type="match status" value="1"/>
</dbReference>
<keyword evidence="5" id="KW-1185">Reference proteome</keyword>
<keyword evidence="2" id="KW-0812">Transmembrane</keyword>
<dbReference type="PANTHER" id="PTHR47219:SF9">
    <property type="entry name" value="GTPASE ACTIVATING PROTEIN AND CENTROSOME-ASSOCIATED, ISOFORM B"/>
    <property type="match status" value="1"/>
</dbReference>
<dbReference type="STRING" id="478820.A0A196S9W6"/>
<reference evidence="4 5" key="1">
    <citation type="submission" date="2016-05" db="EMBL/GenBank/DDBJ databases">
        <title>Nuclear genome of Blastocystis sp. subtype 1 NandII.</title>
        <authorList>
            <person name="Gentekaki E."/>
            <person name="Curtis B."/>
            <person name="Stairs C."/>
            <person name="Eme L."/>
            <person name="Herman E."/>
            <person name="Klimes V."/>
            <person name="Arias M.C."/>
            <person name="Elias M."/>
            <person name="Hilliou F."/>
            <person name="Klute M."/>
            <person name="Malik S.-B."/>
            <person name="Pightling A."/>
            <person name="Rachubinski R."/>
            <person name="Salas D."/>
            <person name="Schlacht A."/>
            <person name="Suga H."/>
            <person name="Archibald J."/>
            <person name="Ball S.G."/>
            <person name="Clark G."/>
            <person name="Dacks J."/>
            <person name="Van Der Giezen M."/>
            <person name="Tsaousis A."/>
            <person name="Roger A."/>
        </authorList>
    </citation>
    <scope>NUCLEOTIDE SEQUENCE [LARGE SCALE GENOMIC DNA]</scope>
    <source>
        <strain evidence="5">ATCC 50177 / NandII</strain>
    </source>
</reference>
<dbReference type="SUPFAM" id="SSF47923">
    <property type="entry name" value="Ypt/Rab-GAP domain of gyp1p"/>
    <property type="match status" value="2"/>
</dbReference>
<dbReference type="Gene3D" id="1.10.8.270">
    <property type="entry name" value="putative rabgap domain of human tbc1 domain family member 14 like domains"/>
    <property type="match status" value="1"/>
</dbReference>
<sequence>MDVSTMVKVLSLSCPFLTRFDYMALLKTNSQIRKALSKPECLIPIIRLPCDPPKYITHFWDMALLQFMDDVPYPIDRDSYRFAFSEDVVLDFVPQQLGDRLMKDEYIDGEISRDISRTFPHHFLFRHKEVGCLDLLESVLRKISDNYFGLGYCQGMNFVVGSILIATLDPECNGYYSDNDMDDLLQCVHRMDVDDVRQQVYELSSRLIDRLQLVRLWGYGFPGLPFFVFVFRHYLDHFAPALRKHFEMVGFDLSIFVTRWFIPLFSNTMPFPLLFRLWDFLFVVGVSGLFRIAMSLLLLFREHILQCDLVQLSDLIHDMGAEHLRKESEVQKFFSILLSLTEINSESLSMLQAEFNTRCRVTMSTANSDQFHQLTSDIDVLLERIKVIHEDEVLHRYDLRNNCIDKLRYEEEQNRLLQQRAALAKKYGVPMEDAGQMLYSPSVCENPENAEFVREMEDLSETLRALNKQLEDNRTGLEELGARIQEVLQELEDINTRRLSLRIQLSQLIKERSLLLRRCSLE</sequence>
<comment type="caution">
    <text evidence="4">The sequence shown here is derived from an EMBL/GenBank/DDBJ whole genome shotgun (WGS) entry which is preliminary data.</text>
</comment>
<dbReference type="PANTHER" id="PTHR47219">
    <property type="entry name" value="RAB GTPASE-ACTIVATING PROTEIN 1-LIKE"/>
    <property type="match status" value="1"/>
</dbReference>
<organism evidence="4 5">
    <name type="scientific">Blastocystis sp. subtype 1 (strain ATCC 50177 / NandII)</name>
    <dbReference type="NCBI Taxonomy" id="478820"/>
    <lineage>
        <taxon>Eukaryota</taxon>
        <taxon>Sar</taxon>
        <taxon>Stramenopiles</taxon>
        <taxon>Bigyra</taxon>
        <taxon>Opalozoa</taxon>
        <taxon>Opalinata</taxon>
        <taxon>Blastocystidae</taxon>
        <taxon>Blastocystis</taxon>
    </lineage>
</organism>
<feature type="coiled-coil region" evidence="1">
    <location>
        <begin position="406"/>
        <end position="511"/>
    </location>
</feature>
<protein>
    <submittedName>
        <fullName evidence="4">GTPase-activating protein</fullName>
    </submittedName>
</protein>
<name>A0A196S9W6_BLAHN</name>
<keyword evidence="2" id="KW-0472">Membrane</keyword>
<dbReference type="OrthoDB" id="159449at2759"/>
<evidence type="ECO:0000256" key="1">
    <source>
        <dbReference type="SAM" id="Coils"/>
    </source>
</evidence>
<feature type="transmembrane region" description="Helical" evidence="2">
    <location>
        <begin position="277"/>
        <end position="300"/>
    </location>
</feature>
<dbReference type="Pfam" id="PF00566">
    <property type="entry name" value="RabGAP-TBC"/>
    <property type="match status" value="1"/>
</dbReference>
<evidence type="ECO:0000256" key="2">
    <source>
        <dbReference type="SAM" id="Phobius"/>
    </source>
</evidence>
<evidence type="ECO:0000313" key="4">
    <source>
        <dbReference type="EMBL" id="OAO12789.1"/>
    </source>
</evidence>
<dbReference type="InterPro" id="IPR000195">
    <property type="entry name" value="Rab-GAP-TBC_dom"/>
</dbReference>
<proteinExistence type="predicted"/>
<dbReference type="Gene3D" id="1.10.472.80">
    <property type="entry name" value="Ypt/Rab-GAP domain of gyp1p, domain 3"/>
    <property type="match status" value="1"/>
</dbReference>
<dbReference type="SUPFAM" id="SSF58018">
    <property type="entry name" value="Coiled-coil dimerization domain from cortexillin I"/>
    <property type="match status" value="1"/>
</dbReference>
<gene>
    <name evidence="4" type="ORF">AV274_5514</name>
</gene>
<dbReference type="Proteomes" id="UP000078348">
    <property type="component" value="Unassembled WGS sequence"/>
</dbReference>
<dbReference type="AlphaFoldDB" id="A0A196S9W6"/>
<dbReference type="GO" id="GO:0005096">
    <property type="term" value="F:GTPase activator activity"/>
    <property type="evidence" value="ECO:0007669"/>
    <property type="project" value="TreeGrafter"/>
</dbReference>
<dbReference type="InterPro" id="IPR050302">
    <property type="entry name" value="Rab_GAP_TBC_domain"/>
</dbReference>
<dbReference type="EMBL" id="LXWW01000511">
    <property type="protein sequence ID" value="OAO12789.1"/>
    <property type="molecule type" value="Genomic_DNA"/>
</dbReference>
<feature type="transmembrane region" description="Helical" evidence="2">
    <location>
        <begin position="216"/>
        <end position="234"/>
    </location>
</feature>
<evidence type="ECO:0000259" key="3">
    <source>
        <dbReference type="PROSITE" id="PS50086"/>
    </source>
</evidence>
<dbReference type="GO" id="GO:0031267">
    <property type="term" value="F:small GTPase binding"/>
    <property type="evidence" value="ECO:0007669"/>
    <property type="project" value="TreeGrafter"/>
</dbReference>
<feature type="domain" description="Rab-GAP TBC" evidence="3">
    <location>
        <begin position="50"/>
        <end position="285"/>
    </location>
</feature>
<accession>A0A196S9W6</accession>
<keyword evidence="2" id="KW-1133">Transmembrane helix</keyword>
<dbReference type="InterPro" id="IPR035969">
    <property type="entry name" value="Rab-GAP_TBC_sf"/>
</dbReference>
<keyword evidence="1" id="KW-0175">Coiled coil</keyword>
<evidence type="ECO:0000313" key="5">
    <source>
        <dbReference type="Proteomes" id="UP000078348"/>
    </source>
</evidence>
<dbReference type="PROSITE" id="PS50086">
    <property type="entry name" value="TBC_RABGAP"/>
    <property type="match status" value="1"/>
</dbReference>